<feature type="domain" description="PH" evidence="1">
    <location>
        <begin position="15"/>
        <end position="117"/>
    </location>
</feature>
<gene>
    <name evidence="3" type="primary">LOC105365807</name>
</gene>
<dbReference type="AlphaFoldDB" id="A0AAJ7DZQ0"/>
<protein>
    <submittedName>
        <fullName evidence="3">Pleckstrin homology domain-containing family J member 1-like</fullName>
    </submittedName>
</protein>
<sequence>MKFNNKELTEIYFGPSDLEGRLQHKRAHKSGIKERWFKLRYNFLFYNNINEMGQMDKLLPSGVIILENYNVHGDVMRDSYFAFSIDFRNEPHKCHILRSRSESYIEHWMEAIKQASYGYWRSRLILLQQILCEKTGEDPLLMYPRNKGIIRDEAWEFKPSFRSHIKSFTLSASTSTIEFVKNEENLIDFI</sequence>
<dbReference type="CDD" id="cd13258">
    <property type="entry name" value="PH_PLEKHJ1"/>
    <property type="match status" value="1"/>
</dbReference>
<evidence type="ECO:0000259" key="1">
    <source>
        <dbReference type="PROSITE" id="PS50003"/>
    </source>
</evidence>
<evidence type="ECO:0000313" key="2">
    <source>
        <dbReference type="Proteomes" id="UP000695007"/>
    </source>
</evidence>
<dbReference type="InterPro" id="IPR011993">
    <property type="entry name" value="PH-like_dom_sf"/>
</dbReference>
<reference evidence="3" key="1">
    <citation type="submission" date="2025-08" db="UniProtKB">
        <authorList>
            <consortium name="RefSeq"/>
        </authorList>
    </citation>
    <scope>IDENTIFICATION</scope>
</reference>
<dbReference type="InterPro" id="IPR001849">
    <property type="entry name" value="PH_domain"/>
</dbReference>
<dbReference type="SMART" id="SM00233">
    <property type="entry name" value="PH"/>
    <property type="match status" value="1"/>
</dbReference>
<proteinExistence type="predicted"/>
<dbReference type="KEGG" id="csol:105365807"/>
<name>A0AAJ7DZQ0_9HYME</name>
<organism evidence="2 3">
    <name type="scientific">Ceratosolen solmsi marchali</name>
    <dbReference type="NCBI Taxonomy" id="326594"/>
    <lineage>
        <taxon>Eukaryota</taxon>
        <taxon>Metazoa</taxon>
        <taxon>Ecdysozoa</taxon>
        <taxon>Arthropoda</taxon>
        <taxon>Hexapoda</taxon>
        <taxon>Insecta</taxon>
        <taxon>Pterygota</taxon>
        <taxon>Neoptera</taxon>
        <taxon>Endopterygota</taxon>
        <taxon>Hymenoptera</taxon>
        <taxon>Apocrita</taxon>
        <taxon>Proctotrupomorpha</taxon>
        <taxon>Chalcidoidea</taxon>
        <taxon>Agaonidae</taxon>
        <taxon>Agaoninae</taxon>
        <taxon>Ceratosolen</taxon>
    </lineage>
</organism>
<dbReference type="Gene3D" id="2.30.29.30">
    <property type="entry name" value="Pleckstrin-homology domain (PH domain)/Phosphotyrosine-binding domain (PTB)"/>
    <property type="match status" value="1"/>
</dbReference>
<keyword evidence="2" id="KW-1185">Reference proteome</keyword>
<dbReference type="Proteomes" id="UP000695007">
    <property type="component" value="Unplaced"/>
</dbReference>
<dbReference type="RefSeq" id="XP_011502367.1">
    <property type="nucleotide sequence ID" value="XM_011504065.1"/>
</dbReference>
<accession>A0AAJ7DZQ0</accession>
<dbReference type="GeneID" id="105365807"/>
<dbReference type="Pfam" id="PF00169">
    <property type="entry name" value="PH"/>
    <property type="match status" value="1"/>
</dbReference>
<dbReference type="SUPFAM" id="SSF50729">
    <property type="entry name" value="PH domain-like"/>
    <property type="match status" value="1"/>
</dbReference>
<evidence type="ECO:0000313" key="3">
    <source>
        <dbReference type="RefSeq" id="XP_011502367.1"/>
    </source>
</evidence>
<dbReference type="PROSITE" id="PS50003">
    <property type="entry name" value="PH_DOMAIN"/>
    <property type="match status" value="1"/>
</dbReference>